<feature type="transmembrane region" description="Helical" evidence="5">
    <location>
        <begin position="353"/>
        <end position="376"/>
    </location>
</feature>
<dbReference type="InterPro" id="IPR036259">
    <property type="entry name" value="MFS_trans_sf"/>
</dbReference>
<evidence type="ECO:0000256" key="1">
    <source>
        <dbReference type="ARBA" id="ARBA00004141"/>
    </source>
</evidence>
<dbReference type="SUPFAM" id="SSF103473">
    <property type="entry name" value="MFS general substrate transporter"/>
    <property type="match status" value="1"/>
</dbReference>
<evidence type="ECO:0000256" key="4">
    <source>
        <dbReference type="ARBA" id="ARBA00023136"/>
    </source>
</evidence>
<proteinExistence type="predicted"/>
<dbReference type="InterPro" id="IPR020846">
    <property type="entry name" value="MFS_dom"/>
</dbReference>
<keyword evidence="2 5" id="KW-0812">Transmembrane</keyword>
<evidence type="ECO:0000259" key="6">
    <source>
        <dbReference type="PROSITE" id="PS50850"/>
    </source>
</evidence>
<feature type="transmembrane region" description="Helical" evidence="5">
    <location>
        <begin position="194"/>
        <end position="214"/>
    </location>
</feature>
<gene>
    <name evidence="7" type="ORF">QF118_09055</name>
</gene>
<dbReference type="EMBL" id="CP124616">
    <property type="protein sequence ID" value="WGW05673.1"/>
    <property type="molecule type" value="Genomic_DNA"/>
</dbReference>
<feature type="transmembrane region" description="Helical" evidence="5">
    <location>
        <begin position="12"/>
        <end position="29"/>
    </location>
</feature>
<dbReference type="InterPro" id="IPR011701">
    <property type="entry name" value="MFS"/>
</dbReference>
<protein>
    <submittedName>
        <fullName evidence="7">MFS transporter</fullName>
    </submittedName>
</protein>
<dbReference type="PANTHER" id="PTHR23514:SF13">
    <property type="entry name" value="INNER MEMBRANE PROTEIN YBJJ"/>
    <property type="match status" value="1"/>
</dbReference>
<feature type="transmembrane region" description="Helical" evidence="5">
    <location>
        <begin position="162"/>
        <end position="182"/>
    </location>
</feature>
<dbReference type="Pfam" id="PF07690">
    <property type="entry name" value="MFS_1"/>
    <property type="match status" value="1"/>
</dbReference>
<name>A0ABY8QNZ3_9RHOB</name>
<feature type="transmembrane region" description="Helical" evidence="5">
    <location>
        <begin position="266"/>
        <end position="284"/>
    </location>
</feature>
<feature type="domain" description="Major facilitator superfamily (MFS) profile" evidence="6">
    <location>
        <begin position="159"/>
        <end position="379"/>
    </location>
</feature>
<feature type="transmembrane region" description="Helical" evidence="5">
    <location>
        <begin position="41"/>
        <end position="61"/>
    </location>
</feature>
<feature type="transmembrane region" description="Helical" evidence="5">
    <location>
        <begin position="234"/>
        <end position="254"/>
    </location>
</feature>
<keyword evidence="3 5" id="KW-1133">Transmembrane helix</keyword>
<dbReference type="Gene3D" id="1.20.1250.20">
    <property type="entry name" value="MFS general substrate transporter like domains"/>
    <property type="match status" value="2"/>
</dbReference>
<dbReference type="RefSeq" id="WP_282302297.1">
    <property type="nucleotide sequence ID" value="NZ_CP124616.1"/>
</dbReference>
<evidence type="ECO:0000256" key="5">
    <source>
        <dbReference type="SAM" id="Phobius"/>
    </source>
</evidence>
<accession>A0ABY8QNZ3</accession>
<sequence length="379" mass="38288">MFKDLYLARGPLAAFVAEGLAWGSFAALVPALKPQAGLSDAALGTALLVAAVMAFGAMWAAPHMDRLLRNWTMPILLGVMVAGFLLASTAAGWGIFALAMALAAIGAGSTDVAMNARISVLEAAHGRPLMNMAHGIFSLSYAIAAISGGLAREAGLSPLQVYLLIGAVILGLVLVMLAAPVSDSDAEPGTRGGAPLRWGFLLPVGAIVLIGFMAEQATEGWSALHLERTHGAGAAEGALGPAILGLTMAVGRFSGQALAHRLDEAAVLRWAAGLAALGALVAAWGPGLGYGYAGFAMLGLGVSVVAPMAFAWAGRMTASGSKALAISRVAVLGYAGFFIGPPIMGFLSQGYGLSISFTAMAVGLGLIPLVLVGIVARRG</sequence>
<evidence type="ECO:0000313" key="8">
    <source>
        <dbReference type="Proteomes" id="UP001241605"/>
    </source>
</evidence>
<dbReference type="InterPro" id="IPR051788">
    <property type="entry name" value="MFS_Transporter"/>
</dbReference>
<organism evidence="7 8">
    <name type="scientific">Tropicibacter oceani</name>
    <dbReference type="NCBI Taxonomy" id="3058420"/>
    <lineage>
        <taxon>Bacteria</taxon>
        <taxon>Pseudomonadati</taxon>
        <taxon>Pseudomonadota</taxon>
        <taxon>Alphaproteobacteria</taxon>
        <taxon>Rhodobacterales</taxon>
        <taxon>Roseobacteraceae</taxon>
        <taxon>Tropicibacter</taxon>
    </lineage>
</organism>
<evidence type="ECO:0000313" key="7">
    <source>
        <dbReference type="EMBL" id="WGW05673.1"/>
    </source>
</evidence>
<dbReference type="PANTHER" id="PTHR23514">
    <property type="entry name" value="BYPASS OF STOP CODON PROTEIN 6"/>
    <property type="match status" value="1"/>
</dbReference>
<feature type="transmembrane region" description="Helical" evidence="5">
    <location>
        <begin position="325"/>
        <end position="347"/>
    </location>
</feature>
<dbReference type="PROSITE" id="PS50850">
    <property type="entry name" value="MFS"/>
    <property type="match status" value="1"/>
</dbReference>
<feature type="transmembrane region" description="Helical" evidence="5">
    <location>
        <begin position="68"/>
        <end position="87"/>
    </location>
</feature>
<evidence type="ECO:0000256" key="2">
    <source>
        <dbReference type="ARBA" id="ARBA00022692"/>
    </source>
</evidence>
<keyword evidence="4 5" id="KW-0472">Membrane</keyword>
<comment type="subcellular location">
    <subcellularLocation>
        <location evidence="1">Membrane</location>
        <topology evidence="1">Multi-pass membrane protein</topology>
    </subcellularLocation>
</comment>
<feature type="transmembrane region" description="Helical" evidence="5">
    <location>
        <begin position="290"/>
        <end position="313"/>
    </location>
</feature>
<evidence type="ECO:0000256" key="3">
    <source>
        <dbReference type="ARBA" id="ARBA00022989"/>
    </source>
</evidence>
<dbReference type="Proteomes" id="UP001241605">
    <property type="component" value="Chromosome"/>
</dbReference>
<reference evidence="7 8" key="1">
    <citation type="submission" date="2023-05" db="EMBL/GenBank/DDBJ databases">
        <title>YMD87, complete Genome.</title>
        <authorList>
            <person name="Zhang J."/>
            <person name="Xu X."/>
        </authorList>
    </citation>
    <scope>NUCLEOTIDE SEQUENCE [LARGE SCALE GENOMIC DNA]</scope>
    <source>
        <strain evidence="7 8">YMD87</strain>
    </source>
</reference>
<keyword evidence="8" id="KW-1185">Reference proteome</keyword>